<dbReference type="InterPro" id="IPR026893">
    <property type="entry name" value="Tyr/Ser_Pase_IphP-type"/>
</dbReference>
<dbReference type="Proteomes" id="UP001213972">
    <property type="component" value="Chromosome"/>
</dbReference>
<gene>
    <name evidence="2" type="ORF">P0Y48_11850</name>
</gene>
<organism evidence="2 3">
    <name type="scientific">Candidatus Microbacterium phytovorans</name>
    <dbReference type="NCBI Taxonomy" id="3121374"/>
    <lineage>
        <taxon>Bacteria</taxon>
        <taxon>Bacillati</taxon>
        <taxon>Actinomycetota</taxon>
        <taxon>Actinomycetes</taxon>
        <taxon>Micrococcales</taxon>
        <taxon>Microbacteriaceae</taxon>
        <taxon>Microbacterium</taxon>
    </lineage>
</organism>
<dbReference type="AlphaFoldDB" id="A0AAJ6B3H5"/>
<dbReference type="Pfam" id="PF13350">
    <property type="entry name" value="Y_phosphatase3"/>
    <property type="match status" value="1"/>
</dbReference>
<evidence type="ECO:0000313" key="3">
    <source>
        <dbReference type="Proteomes" id="UP001213972"/>
    </source>
</evidence>
<name>A0AAJ6B3H5_9MICO</name>
<dbReference type="EMBL" id="CP119321">
    <property type="protein sequence ID" value="WEK13147.1"/>
    <property type="molecule type" value="Genomic_DNA"/>
</dbReference>
<dbReference type="PROSITE" id="PS00383">
    <property type="entry name" value="TYR_PHOSPHATASE_1"/>
    <property type="match status" value="1"/>
</dbReference>
<feature type="domain" description="Tyrosine specific protein phosphatases" evidence="1">
    <location>
        <begin position="113"/>
        <end position="149"/>
    </location>
</feature>
<dbReference type="SUPFAM" id="SSF52799">
    <property type="entry name" value="(Phosphotyrosine protein) phosphatases II"/>
    <property type="match status" value="1"/>
</dbReference>
<accession>A0AAJ6B3H5</accession>
<sequence>MGSVLAVDGLANVRDLDGIPRNDGSLTPAGVFIRAEKPDRITPSGWAALRDHRVHTVVDLRRPEEQVGPVPDGIHRVRVDLDGDERDFWDPIEADGRWGTPLYYAAHLHELPHRLVRVLTTIASAPDGAVLFHCAAGWDRTGLVAAVLLKAVDATEDAAAADYVTSYANADALAALHGRSSDVELRLGVLARFGHTPESAFREMYRHLDVDAWFQHAGVDEHTARAIRTWRGHIDAL</sequence>
<reference evidence="2" key="1">
    <citation type="submission" date="2023-03" db="EMBL/GenBank/DDBJ databases">
        <title>Andean soil-derived lignocellulolytic bacterial consortium as a source of novel taxa and putative plastic-active enzymes.</title>
        <authorList>
            <person name="Diaz-Garcia L."/>
            <person name="Chuvochina M."/>
            <person name="Feuerriegel G."/>
            <person name="Bunk B."/>
            <person name="Sproer C."/>
            <person name="Streit W.R."/>
            <person name="Rodriguez L.M."/>
            <person name="Overmann J."/>
            <person name="Jimenez D.J."/>
        </authorList>
    </citation>
    <scope>NUCLEOTIDE SEQUENCE</scope>
    <source>
        <strain evidence="2">MAG 4610</strain>
    </source>
</reference>
<proteinExistence type="predicted"/>
<evidence type="ECO:0000313" key="2">
    <source>
        <dbReference type="EMBL" id="WEK13147.1"/>
    </source>
</evidence>
<dbReference type="GO" id="GO:0004721">
    <property type="term" value="F:phosphoprotein phosphatase activity"/>
    <property type="evidence" value="ECO:0007669"/>
    <property type="project" value="InterPro"/>
</dbReference>
<dbReference type="PROSITE" id="PS50056">
    <property type="entry name" value="TYR_PHOSPHATASE_2"/>
    <property type="match status" value="1"/>
</dbReference>
<dbReference type="InterPro" id="IPR029021">
    <property type="entry name" value="Prot-tyrosine_phosphatase-like"/>
</dbReference>
<dbReference type="Gene3D" id="3.90.190.10">
    <property type="entry name" value="Protein tyrosine phosphatase superfamily"/>
    <property type="match status" value="1"/>
</dbReference>
<dbReference type="InterPro" id="IPR016130">
    <property type="entry name" value="Tyr_Pase_AS"/>
</dbReference>
<protein>
    <submittedName>
        <fullName evidence="2">Tyrosine-protein phosphatase</fullName>
    </submittedName>
</protein>
<evidence type="ECO:0000259" key="1">
    <source>
        <dbReference type="PROSITE" id="PS50056"/>
    </source>
</evidence>
<dbReference type="InterPro" id="IPR000387">
    <property type="entry name" value="Tyr_Pase_dom"/>
</dbReference>